<evidence type="ECO:0000313" key="2">
    <source>
        <dbReference type="EMBL" id="QMS84256.1"/>
    </source>
</evidence>
<sequence>MNILQIVISVFLFLEILNIIVLYRKPGMKQGNGVGIFTDFEELDQDHNYHQLIRYLTNWIANAKFIFVALGITIVIFGNEVVQLHAALALIFSTFMFYITLYPILLKLDEEGKIEPKGYSKTLAYTILSFILTLLIGVLIYLAS</sequence>
<feature type="transmembrane region" description="Helical" evidence="1">
    <location>
        <begin position="6"/>
        <end position="23"/>
    </location>
</feature>
<accession>A0A7L7KPZ1</accession>
<dbReference type="Proteomes" id="UP000514720">
    <property type="component" value="Chromosome"/>
</dbReference>
<dbReference type="EMBL" id="CP048914">
    <property type="protein sequence ID" value="QMS84256.1"/>
    <property type="molecule type" value="Genomic_DNA"/>
</dbReference>
<feature type="transmembrane region" description="Helical" evidence="1">
    <location>
        <begin position="123"/>
        <end position="143"/>
    </location>
</feature>
<feature type="transmembrane region" description="Helical" evidence="1">
    <location>
        <begin position="84"/>
        <end position="102"/>
    </location>
</feature>
<protein>
    <submittedName>
        <fullName evidence="2">Uncharacterized protein</fullName>
    </submittedName>
</protein>
<dbReference type="KEGG" id="xcl:G4Z02_00375"/>
<feature type="transmembrane region" description="Helical" evidence="1">
    <location>
        <begin position="59"/>
        <end position="78"/>
    </location>
</feature>
<evidence type="ECO:0000313" key="3">
    <source>
        <dbReference type="Proteomes" id="UP000514720"/>
    </source>
</evidence>
<dbReference type="RefSeq" id="WP_258877865.1">
    <property type="nucleotide sequence ID" value="NZ_CP048914.1"/>
</dbReference>
<organism evidence="2 3">
    <name type="scientific">Candidatus Xianfuyuplasma coldseepsis</name>
    <dbReference type="NCBI Taxonomy" id="2782163"/>
    <lineage>
        <taxon>Bacteria</taxon>
        <taxon>Bacillati</taxon>
        <taxon>Mycoplasmatota</taxon>
        <taxon>Mollicutes</taxon>
        <taxon>Candidatus Izemoplasmatales</taxon>
        <taxon>Candidatus Izemoplasmataceae</taxon>
        <taxon>Candidatus Xianfuyuplasma</taxon>
    </lineage>
</organism>
<dbReference type="AlphaFoldDB" id="A0A7L7KPZ1"/>
<gene>
    <name evidence="2" type="ORF">G4Z02_00375</name>
</gene>
<keyword evidence="1" id="KW-1133">Transmembrane helix</keyword>
<keyword evidence="3" id="KW-1185">Reference proteome</keyword>
<keyword evidence="1" id="KW-0812">Transmembrane</keyword>
<evidence type="ECO:0000256" key="1">
    <source>
        <dbReference type="SAM" id="Phobius"/>
    </source>
</evidence>
<reference evidence="2 3" key="1">
    <citation type="submission" date="2020-02" db="EMBL/GenBank/DDBJ databases">
        <authorList>
            <person name="Zheng R.K."/>
            <person name="Sun C.M."/>
        </authorList>
    </citation>
    <scope>NUCLEOTIDE SEQUENCE [LARGE SCALE GENOMIC DNA]</scope>
    <source>
        <strain evidence="3">zrk13</strain>
    </source>
</reference>
<keyword evidence="1" id="KW-0472">Membrane</keyword>
<proteinExistence type="predicted"/>
<name>A0A7L7KPZ1_9MOLU</name>